<organism evidence="1">
    <name type="scientific">bioreactor metagenome</name>
    <dbReference type="NCBI Taxonomy" id="1076179"/>
    <lineage>
        <taxon>unclassified sequences</taxon>
        <taxon>metagenomes</taxon>
        <taxon>ecological metagenomes</taxon>
    </lineage>
</organism>
<evidence type="ECO:0000313" key="1">
    <source>
        <dbReference type="EMBL" id="MPN08534.1"/>
    </source>
</evidence>
<protein>
    <recommendedName>
        <fullName evidence="2">Thioredoxin-like fold domain-containing protein</fullName>
    </recommendedName>
</protein>
<dbReference type="InterPro" id="IPR036249">
    <property type="entry name" value="Thioredoxin-like_sf"/>
</dbReference>
<dbReference type="InterPro" id="IPR017937">
    <property type="entry name" value="Thioredoxin_CS"/>
</dbReference>
<name>A0A645F7F3_9ZZZZ</name>
<dbReference type="SUPFAM" id="SSF52833">
    <property type="entry name" value="Thioredoxin-like"/>
    <property type="match status" value="1"/>
</dbReference>
<gene>
    <name evidence="1" type="ORF">SDC9_155817</name>
</gene>
<proteinExistence type="predicted"/>
<comment type="caution">
    <text evidence="1">The sequence shown here is derived from an EMBL/GenBank/DDBJ whole genome shotgun (WGS) entry which is preliminary data.</text>
</comment>
<dbReference type="PROSITE" id="PS00194">
    <property type="entry name" value="THIOREDOXIN_1"/>
    <property type="match status" value="1"/>
</dbReference>
<reference evidence="1" key="1">
    <citation type="submission" date="2019-08" db="EMBL/GenBank/DDBJ databases">
        <authorList>
            <person name="Kucharzyk K."/>
            <person name="Murdoch R.W."/>
            <person name="Higgins S."/>
            <person name="Loffler F."/>
        </authorList>
    </citation>
    <scope>NUCLEOTIDE SEQUENCE</scope>
</reference>
<dbReference type="Gene3D" id="3.40.30.10">
    <property type="entry name" value="Glutaredoxin"/>
    <property type="match status" value="1"/>
</dbReference>
<evidence type="ECO:0008006" key="2">
    <source>
        <dbReference type="Google" id="ProtNLM"/>
    </source>
</evidence>
<sequence length="209" mass="23895">MLDTHQDFVLYFSDPTCATCQKVEPYFTKFVNNTHYLIYSYSTSDAALGELYRDYPTIFNETPKTMFFKKGELNLTISTNKYNDENMFISTMSEFCDKSNMYGGKTTAGINYFLDNYSDFFVYVMDKRTPETYSMFSEKAYRTLSTSTTVSLIIDASNLESGAYESLLSNYGLDTTVTSWAFSVQNKQLKSATNYLSNAEELNSMVNSL</sequence>
<accession>A0A645F7F3</accession>
<dbReference type="AlphaFoldDB" id="A0A645F7F3"/>
<dbReference type="EMBL" id="VSSQ01054592">
    <property type="protein sequence ID" value="MPN08534.1"/>
    <property type="molecule type" value="Genomic_DNA"/>
</dbReference>